<evidence type="ECO:0000256" key="1">
    <source>
        <dbReference type="ARBA" id="ARBA00012493"/>
    </source>
</evidence>
<keyword evidence="3" id="KW-1185">Reference proteome</keyword>
<sequence>MRKWSEATIALVGMATVTVTYKDKRHRLQLLVEKEYGSRFQIRNYRATVNPAVATGVYPLLTLDEAFAVLSGGKYFTKVDLRNAYTQMPVDEAASEVLTVNTPCGLFRVKRLPFGLKAAPGKQVGGADALSRLPLPYNERGIEPQPPEVFLLEIEPHGPFSPADIAQAMDCDSTLAQVRTWISNGYSSGKLLSPFSVFNQHRQSLSVQKNCLLFGNRVVIASFLRRDVLKILHAEHQGIVATKAIARSYVWWPGIRTDIEKIVTNCSTCLAVRPDPPRVIPSSWPTINTSPWNRIHIDFAGPFMGKYFFVAVDASSNWPEAKIVSNVSSASAIRCLREMFSTHG</sequence>
<dbReference type="SUPFAM" id="SSF53098">
    <property type="entry name" value="Ribonuclease H-like"/>
    <property type="match status" value="1"/>
</dbReference>
<dbReference type="InterPro" id="IPR043502">
    <property type="entry name" value="DNA/RNA_pol_sf"/>
</dbReference>
<accession>A0A5S6R092</accession>
<dbReference type="InterPro" id="IPR050951">
    <property type="entry name" value="Retrovirus_Pol_polyprotein"/>
</dbReference>
<dbReference type="Gene3D" id="3.30.420.10">
    <property type="entry name" value="Ribonuclease H-like superfamily/Ribonuclease H"/>
    <property type="match status" value="1"/>
</dbReference>
<proteinExistence type="predicted"/>
<evidence type="ECO:0000259" key="2">
    <source>
        <dbReference type="Pfam" id="PF17921"/>
    </source>
</evidence>
<dbReference type="AlphaFoldDB" id="A0A5S6R092"/>
<dbReference type="Gene3D" id="1.10.340.70">
    <property type="match status" value="1"/>
</dbReference>
<dbReference type="InterPro" id="IPR043128">
    <property type="entry name" value="Rev_trsase/Diguanyl_cyclase"/>
</dbReference>
<organism evidence="3 4">
    <name type="scientific">Trichuris muris</name>
    <name type="common">Mouse whipworm</name>
    <dbReference type="NCBI Taxonomy" id="70415"/>
    <lineage>
        <taxon>Eukaryota</taxon>
        <taxon>Metazoa</taxon>
        <taxon>Ecdysozoa</taxon>
        <taxon>Nematoda</taxon>
        <taxon>Enoplea</taxon>
        <taxon>Dorylaimia</taxon>
        <taxon>Trichinellida</taxon>
        <taxon>Trichuridae</taxon>
        <taxon>Trichuris</taxon>
    </lineage>
</organism>
<evidence type="ECO:0000313" key="4">
    <source>
        <dbReference type="WBParaSite" id="TMUE_3000012848.1"/>
    </source>
</evidence>
<dbReference type="Pfam" id="PF17921">
    <property type="entry name" value="Integrase_H2C2"/>
    <property type="match status" value="1"/>
</dbReference>
<reference evidence="4" key="1">
    <citation type="submission" date="2019-12" db="UniProtKB">
        <authorList>
            <consortium name="WormBaseParasite"/>
        </authorList>
    </citation>
    <scope>IDENTIFICATION</scope>
</reference>
<protein>
    <recommendedName>
        <fullName evidence="1">RNA-directed DNA polymerase</fullName>
        <ecNumber evidence="1">2.7.7.49</ecNumber>
    </recommendedName>
</protein>
<evidence type="ECO:0000313" key="3">
    <source>
        <dbReference type="Proteomes" id="UP000046395"/>
    </source>
</evidence>
<dbReference type="STRING" id="70415.A0A5S6R092"/>
<dbReference type="Proteomes" id="UP000046395">
    <property type="component" value="Unassembled WGS sequence"/>
</dbReference>
<feature type="domain" description="Integrase zinc-binding" evidence="2">
    <location>
        <begin position="224"/>
        <end position="274"/>
    </location>
</feature>
<dbReference type="InterPro" id="IPR041588">
    <property type="entry name" value="Integrase_H2C2"/>
</dbReference>
<dbReference type="WBParaSite" id="TMUE_3000012848.1">
    <property type="protein sequence ID" value="TMUE_3000012848.1"/>
    <property type="gene ID" value="WBGene00301738"/>
</dbReference>
<dbReference type="InterPro" id="IPR012337">
    <property type="entry name" value="RNaseH-like_sf"/>
</dbReference>
<dbReference type="PANTHER" id="PTHR37984:SF12">
    <property type="entry name" value="RIBONUCLEASE H"/>
    <property type="match status" value="1"/>
</dbReference>
<dbReference type="EC" id="2.7.7.49" evidence="1"/>
<dbReference type="SUPFAM" id="SSF56672">
    <property type="entry name" value="DNA/RNA polymerases"/>
    <property type="match status" value="1"/>
</dbReference>
<dbReference type="GO" id="GO:0003964">
    <property type="term" value="F:RNA-directed DNA polymerase activity"/>
    <property type="evidence" value="ECO:0007669"/>
    <property type="project" value="UniProtKB-EC"/>
</dbReference>
<dbReference type="PANTHER" id="PTHR37984">
    <property type="entry name" value="PROTEIN CBG26694"/>
    <property type="match status" value="1"/>
</dbReference>
<dbReference type="GO" id="GO:0042575">
    <property type="term" value="C:DNA polymerase complex"/>
    <property type="evidence" value="ECO:0007669"/>
    <property type="project" value="UniProtKB-ARBA"/>
</dbReference>
<dbReference type="Gene3D" id="3.30.70.270">
    <property type="match status" value="1"/>
</dbReference>
<dbReference type="FunFam" id="1.10.340.70:FF:000003">
    <property type="entry name" value="Protein CBG25708"/>
    <property type="match status" value="1"/>
</dbReference>
<name>A0A5S6R092_TRIMR</name>
<dbReference type="InterPro" id="IPR036397">
    <property type="entry name" value="RNaseH_sf"/>
</dbReference>
<dbReference type="Gene3D" id="3.10.10.10">
    <property type="entry name" value="HIV Type 1 Reverse Transcriptase, subunit A, domain 1"/>
    <property type="match status" value="1"/>
</dbReference>
<dbReference type="GO" id="GO:0003676">
    <property type="term" value="F:nucleic acid binding"/>
    <property type="evidence" value="ECO:0007669"/>
    <property type="project" value="InterPro"/>
</dbReference>